<comment type="caution">
    <text evidence="2">The sequence shown here is derived from an EMBL/GenBank/DDBJ whole genome shotgun (WGS) entry which is preliminary data.</text>
</comment>
<reference evidence="2" key="2">
    <citation type="submission" date="2019-07" db="EMBL/GenBank/DDBJ databases">
        <authorList>
            <person name="Yang Y."/>
            <person name="Bocs S."/>
            <person name="Baudouin L."/>
        </authorList>
    </citation>
    <scope>NUCLEOTIDE SEQUENCE</scope>
    <source>
        <tissue evidence="2">Spear leaf of Hainan Tall coconut</tissue>
    </source>
</reference>
<feature type="domain" description="PIR2-like helical" evidence="1">
    <location>
        <begin position="6"/>
        <end position="74"/>
    </location>
</feature>
<dbReference type="PANTHER" id="PTHR46405">
    <property type="entry name" value="OS05G0141500 PROTEIN"/>
    <property type="match status" value="1"/>
</dbReference>
<dbReference type="Pfam" id="PF20235">
    <property type="entry name" value="PIR2-like_helical"/>
    <property type="match status" value="1"/>
</dbReference>
<dbReference type="PANTHER" id="PTHR46405:SF3">
    <property type="entry name" value="RING_U-BOX SUPERFAMILY PROTEIN"/>
    <property type="match status" value="1"/>
</dbReference>
<organism evidence="2 3">
    <name type="scientific">Cocos nucifera</name>
    <name type="common">Coconut palm</name>
    <dbReference type="NCBI Taxonomy" id="13894"/>
    <lineage>
        <taxon>Eukaryota</taxon>
        <taxon>Viridiplantae</taxon>
        <taxon>Streptophyta</taxon>
        <taxon>Embryophyta</taxon>
        <taxon>Tracheophyta</taxon>
        <taxon>Spermatophyta</taxon>
        <taxon>Magnoliopsida</taxon>
        <taxon>Liliopsida</taxon>
        <taxon>Arecaceae</taxon>
        <taxon>Arecoideae</taxon>
        <taxon>Cocoseae</taxon>
        <taxon>Attaleinae</taxon>
        <taxon>Cocos</taxon>
    </lineage>
</organism>
<dbReference type="Proteomes" id="UP000797356">
    <property type="component" value="Chromosome 9"/>
</dbReference>
<accession>A0A8K0N792</accession>
<proteinExistence type="predicted"/>
<dbReference type="EMBL" id="CM017880">
    <property type="protein sequence ID" value="KAG1360888.1"/>
    <property type="molecule type" value="Genomic_DNA"/>
</dbReference>
<gene>
    <name evidence="2" type="ORF">COCNU_09G003510</name>
</gene>
<sequence>MDALSHNIFQNTLACLSSLATARDYDTGSYIPMRRFTKLRHLQEYSLARMVCLLQQIRPHLSRGDAMWCLLISDGRASTIDMPPLSYSTTPYPNPTLTPVPDSTVNCALLMAPTLLRRRTTSVNFMLRRVAVEVLIFCRP</sequence>
<evidence type="ECO:0000313" key="3">
    <source>
        <dbReference type="Proteomes" id="UP000797356"/>
    </source>
</evidence>
<dbReference type="OrthoDB" id="1711136at2759"/>
<dbReference type="AlphaFoldDB" id="A0A8K0N792"/>
<dbReference type="InterPro" id="IPR046527">
    <property type="entry name" value="PIR2-like_helical"/>
</dbReference>
<name>A0A8K0N792_COCNU</name>
<reference evidence="2" key="1">
    <citation type="journal article" date="2017" name="Gigascience">
        <title>The genome draft of coconut (Cocos nucifera).</title>
        <authorList>
            <person name="Xiao Y."/>
            <person name="Xu P."/>
            <person name="Fan H."/>
            <person name="Baudouin L."/>
            <person name="Xia W."/>
            <person name="Bocs S."/>
            <person name="Xu J."/>
            <person name="Li Q."/>
            <person name="Guo A."/>
            <person name="Zhou L."/>
            <person name="Li J."/>
            <person name="Wu Y."/>
            <person name="Ma Z."/>
            <person name="Armero A."/>
            <person name="Issali A.E."/>
            <person name="Liu N."/>
            <person name="Peng M."/>
            <person name="Yang Y."/>
        </authorList>
    </citation>
    <scope>NUCLEOTIDE SEQUENCE</scope>
    <source>
        <tissue evidence="2">Spear leaf of Hainan Tall coconut</tissue>
    </source>
</reference>
<protein>
    <submittedName>
        <fullName evidence="2">MND1-interacting protein 1-like</fullName>
    </submittedName>
</protein>
<evidence type="ECO:0000313" key="2">
    <source>
        <dbReference type="EMBL" id="KAG1360888.1"/>
    </source>
</evidence>
<dbReference type="InterPro" id="IPR046934">
    <property type="entry name" value="PIR2-like"/>
</dbReference>
<keyword evidence="3" id="KW-1185">Reference proteome</keyword>
<evidence type="ECO:0000259" key="1">
    <source>
        <dbReference type="Pfam" id="PF20235"/>
    </source>
</evidence>